<dbReference type="InterPro" id="IPR036069">
    <property type="entry name" value="DUF34/NIF3_sf"/>
</dbReference>
<reference evidence="3" key="1">
    <citation type="journal article" date="2019" name="Int. J. Syst. Evol. Microbiol.">
        <title>The Global Catalogue of Microorganisms (GCM) 10K type strain sequencing project: providing services to taxonomists for standard genome sequencing and annotation.</title>
        <authorList>
            <consortium name="The Broad Institute Genomics Platform"/>
            <consortium name="The Broad Institute Genome Sequencing Center for Infectious Disease"/>
            <person name="Wu L."/>
            <person name="Ma J."/>
        </authorList>
    </citation>
    <scope>NUCLEOTIDE SEQUENCE [LARGE SCALE GENOMIC DNA]</scope>
    <source>
        <strain evidence="3">CCM 7491</strain>
    </source>
</reference>
<dbReference type="Proteomes" id="UP001595681">
    <property type="component" value="Unassembled WGS sequence"/>
</dbReference>
<keyword evidence="3" id="KW-1185">Reference proteome</keyword>
<name>A0ABV7NJL9_9SPHN</name>
<gene>
    <name evidence="2" type="ORF">ACFOKF_19525</name>
</gene>
<dbReference type="EMBL" id="JBHRVU010000005">
    <property type="protein sequence ID" value="MFC3443348.1"/>
    <property type="molecule type" value="Genomic_DNA"/>
</dbReference>
<evidence type="ECO:0000313" key="3">
    <source>
        <dbReference type="Proteomes" id="UP001595681"/>
    </source>
</evidence>
<comment type="caution">
    <text evidence="2">The sequence shown here is derived from an EMBL/GenBank/DDBJ whole genome shotgun (WGS) entry which is preliminary data.</text>
</comment>
<feature type="region of interest" description="Disordered" evidence="1">
    <location>
        <begin position="1"/>
        <end position="23"/>
    </location>
</feature>
<evidence type="ECO:0000313" key="2">
    <source>
        <dbReference type="EMBL" id="MFC3443348.1"/>
    </source>
</evidence>
<dbReference type="SUPFAM" id="SSF102705">
    <property type="entry name" value="NIF3 (NGG1p interacting factor 3)-like"/>
    <property type="match status" value="1"/>
</dbReference>
<protein>
    <submittedName>
        <fullName evidence="2">Uncharacterized protein</fullName>
    </submittedName>
</protein>
<organism evidence="2 3">
    <name type="scientific">Sphingobium rhizovicinum</name>
    <dbReference type="NCBI Taxonomy" id="432308"/>
    <lineage>
        <taxon>Bacteria</taxon>
        <taxon>Pseudomonadati</taxon>
        <taxon>Pseudomonadota</taxon>
        <taxon>Alphaproteobacteria</taxon>
        <taxon>Sphingomonadales</taxon>
        <taxon>Sphingomonadaceae</taxon>
        <taxon>Sphingobium</taxon>
    </lineage>
</organism>
<accession>A0ABV7NJL9</accession>
<proteinExistence type="predicted"/>
<sequence length="165" mass="17853">MPSGGVHPITNKPIGPLGGGRSGGQAYLDKGSDGFRRTFTRPPISLADLASEMATKLPSKSIRVVGRPDLMISRIVNIGHDIAGVLNAFAIGDVAICPEIREWDSIEYTRDVMATTGDKALILIAHERGEEDGMLLCRDWLQKLVPERKVTFIDSGEPFINIPSA</sequence>
<dbReference type="RefSeq" id="WP_380798058.1">
    <property type="nucleotide sequence ID" value="NZ_JBHRVU010000005.1"/>
</dbReference>
<evidence type="ECO:0000256" key="1">
    <source>
        <dbReference type="SAM" id="MobiDB-lite"/>
    </source>
</evidence>